<organism evidence="13 14">
    <name type="scientific">Artemia franciscana</name>
    <name type="common">Brine shrimp</name>
    <name type="synonym">Artemia sanfranciscana</name>
    <dbReference type="NCBI Taxonomy" id="6661"/>
    <lineage>
        <taxon>Eukaryota</taxon>
        <taxon>Metazoa</taxon>
        <taxon>Ecdysozoa</taxon>
        <taxon>Arthropoda</taxon>
        <taxon>Crustacea</taxon>
        <taxon>Branchiopoda</taxon>
        <taxon>Anostraca</taxon>
        <taxon>Artemiidae</taxon>
        <taxon>Artemia</taxon>
    </lineage>
</organism>
<evidence type="ECO:0000259" key="12">
    <source>
        <dbReference type="Pfam" id="PF02320"/>
    </source>
</evidence>
<dbReference type="Proteomes" id="UP001187531">
    <property type="component" value="Unassembled WGS sequence"/>
</dbReference>
<comment type="caution">
    <text evidence="13">The sequence shown here is derived from an EMBL/GenBank/DDBJ whole genome shotgun (WGS) entry which is preliminary data.</text>
</comment>
<evidence type="ECO:0000256" key="11">
    <source>
        <dbReference type="SAM" id="MobiDB-lite"/>
    </source>
</evidence>
<feature type="domain" description="Ubiquinol-cytochrome C reductase hinge" evidence="12">
    <location>
        <begin position="25"/>
        <end position="88"/>
    </location>
</feature>
<comment type="similarity">
    <text evidence="2 9">Belongs to the UQCRH/QCR6 family.</text>
</comment>
<evidence type="ECO:0000313" key="13">
    <source>
        <dbReference type="EMBL" id="KAK2728050.1"/>
    </source>
</evidence>
<evidence type="ECO:0000256" key="8">
    <source>
        <dbReference type="ARBA" id="ARBA00023136"/>
    </source>
</evidence>
<dbReference type="GO" id="GO:0006122">
    <property type="term" value="P:mitochondrial electron transport, ubiquinol to cytochrome c"/>
    <property type="evidence" value="ECO:0007669"/>
    <property type="project" value="InterPro"/>
</dbReference>
<keyword evidence="14" id="KW-1185">Reference proteome</keyword>
<dbReference type="EMBL" id="JAVRJZ010000001">
    <property type="protein sequence ID" value="KAK2728050.1"/>
    <property type="molecule type" value="Genomic_DNA"/>
</dbReference>
<evidence type="ECO:0000313" key="14">
    <source>
        <dbReference type="Proteomes" id="UP001187531"/>
    </source>
</evidence>
<dbReference type="AlphaFoldDB" id="A0AA88IBP6"/>
<dbReference type="GO" id="GO:0005743">
    <property type="term" value="C:mitochondrial inner membrane"/>
    <property type="evidence" value="ECO:0007669"/>
    <property type="project" value="UniProtKB-SubCell"/>
</dbReference>
<dbReference type="PIRSF" id="PIRSF000019">
    <property type="entry name" value="Bc1_11K"/>
    <property type="match status" value="1"/>
</dbReference>
<evidence type="ECO:0000256" key="6">
    <source>
        <dbReference type="ARBA" id="ARBA00022982"/>
    </source>
</evidence>
<feature type="disulfide bond" evidence="10">
    <location>
        <begin position="34"/>
        <end position="78"/>
    </location>
</feature>
<keyword evidence="3 9" id="KW-0813">Transport</keyword>
<dbReference type="Gene3D" id="1.10.287.20">
    <property type="entry name" value="Ubiquinol-cytochrome C reductase hinge domain"/>
    <property type="match status" value="1"/>
</dbReference>
<comment type="function">
    <text evidence="9">Component of the ubiquinol-cytochrome c oxidoreductase, a multisubunit transmembrane complex that is part of the mitochondrial electron transport chain which drives oxidative phosphorylation.</text>
</comment>
<dbReference type="Pfam" id="PF02320">
    <property type="entry name" value="UCR_hinge"/>
    <property type="match status" value="1"/>
</dbReference>
<evidence type="ECO:0000256" key="1">
    <source>
        <dbReference type="ARBA" id="ARBA00004137"/>
    </source>
</evidence>
<reference evidence="13" key="1">
    <citation type="submission" date="2023-07" db="EMBL/GenBank/DDBJ databases">
        <title>Chromosome-level genome assembly of Artemia franciscana.</title>
        <authorList>
            <person name="Jo E."/>
        </authorList>
    </citation>
    <scope>NUCLEOTIDE SEQUENCE</scope>
    <source>
        <tissue evidence="13">Whole body</tissue>
    </source>
</reference>
<dbReference type="PANTHER" id="PTHR15336">
    <property type="entry name" value="UBIQUINOL-CYTOCHROME C REDUCTASE COMPLEX 7.8 KDA PROTEIN"/>
    <property type="match status" value="1"/>
</dbReference>
<keyword evidence="6 9" id="KW-0249">Electron transport</keyword>
<dbReference type="FunFam" id="1.10.287.20:FF:000005">
    <property type="entry name" value="Cytochrome b-c1 complex subunit 6"/>
    <property type="match status" value="1"/>
</dbReference>
<evidence type="ECO:0000256" key="9">
    <source>
        <dbReference type="PIRNR" id="PIRNR000019"/>
    </source>
</evidence>
<comment type="subcellular location">
    <subcellularLocation>
        <location evidence="1">Mitochondrion inner membrane</location>
        <topology evidence="1">Peripheral membrane protein</topology>
        <orientation evidence="1">Intermembrane side</orientation>
    </subcellularLocation>
</comment>
<gene>
    <name evidence="13" type="ORF">QYM36_008505</name>
</gene>
<evidence type="ECO:0000256" key="10">
    <source>
        <dbReference type="PIRSR" id="PIRSR000019-1"/>
    </source>
</evidence>
<proteinExistence type="inferred from homology"/>
<dbReference type="InterPro" id="IPR036811">
    <property type="entry name" value="Ubol_cytC_Rdtase_hinge_dom_sf"/>
</dbReference>
<keyword evidence="5 9" id="KW-0999">Mitochondrion inner membrane</keyword>
<feature type="disulfide bond" evidence="10">
    <location>
        <begin position="50"/>
        <end position="64"/>
    </location>
</feature>
<evidence type="ECO:0000256" key="3">
    <source>
        <dbReference type="ARBA" id="ARBA00022448"/>
    </source>
</evidence>
<accession>A0AA88IBP6</accession>
<feature type="compositionally biased region" description="Acidic residues" evidence="11">
    <location>
        <begin position="10"/>
        <end position="25"/>
    </location>
</feature>
<protein>
    <recommendedName>
        <fullName evidence="9">Cytochrome b-c1 complex subunit 6</fullName>
    </recommendedName>
</protein>
<evidence type="ECO:0000256" key="4">
    <source>
        <dbReference type="ARBA" id="ARBA00022660"/>
    </source>
</evidence>
<keyword evidence="7 9" id="KW-0496">Mitochondrion</keyword>
<evidence type="ECO:0000256" key="7">
    <source>
        <dbReference type="ARBA" id="ARBA00023128"/>
    </source>
</evidence>
<evidence type="ECO:0000256" key="2">
    <source>
        <dbReference type="ARBA" id="ARBA00006498"/>
    </source>
</evidence>
<dbReference type="InterPro" id="IPR023184">
    <property type="entry name" value="Ubol_cytC_Rdtase_hinge_dom"/>
</dbReference>
<keyword evidence="10" id="KW-1015">Disulfide bond</keyword>
<dbReference type="PANTHER" id="PTHR15336:SF0">
    <property type="entry name" value="CYTOCHROME B-C1 COMPLEX SUBUNIT 6, MITOCHONDRIAL"/>
    <property type="match status" value="1"/>
</dbReference>
<dbReference type="InterPro" id="IPR003422">
    <property type="entry name" value="Cyt_b-c1_6"/>
</dbReference>
<sequence>MSESNNVVAENEEPQQEEEEQELVDPLESLKENCGNSKECIEYKERLAQCNDRVNSRSKTTETCQEELIDYLHCIDHCVAPKILKYLK</sequence>
<name>A0AA88IBP6_ARTSF</name>
<keyword evidence="4 9" id="KW-0679">Respiratory chain</keyword>
<dbReference type="SUPFAM" id="SSF81531">
    <property type="entry name" value="Non-heme 11 kDa protein of cytochrome bc1 complex (Ubiquinol-cytochrome c reductase)"/>
    <property type="match status" value="1"/>
</dbReference>
<evidence type="ECO:0000256" key="5">
    <source>
        <dbReference type="ARBA" id="ARBA00022792"/>
    </source>
</evidence>
<keyword evidence="8 9" id="KW-0472">Membrane</keyword>
<feature type="region of interest" description="Disordered" evidence="11">
    <location>
        <begin position="1"/>
        <end position="25"/>
    </location>
</feature>